<evidence type="ECO:0000313" key="11">
    <source>
        <dbReference type="Proteomes" id="UP000217648"/>
    </source>
</evidence>
<evidence type="ECO:0000256" key="4">
    <source>
        <dbReference type="ARBA" id="ARBA00023136"/>
    </source>
</evidence>
<dbReference type="PANTHER" id="PTHR30429">
    <property type="entry name" value="D-METHIONINE-BINDING LIPOPROTEIN METQ"/>
    <property type="match status" value="1"/>
</dbReference>
<keyword evidence="6" id="KW-0449">Lipoprotein</keyword>
<dbReference type="Gene3D" id="3.40.190.10">
    <property type="entry name" value="Periplasmic binding protein-like II"/>
    <property type="match status" value="2"/>
</dbReference>
<dbReference type="InterPro" id="IPR004872">
    <property type="entry name" value="Lipoprotein_NlpA"/>
</dbReference>
<proteinExistence type="inferred from homology"/>
<organism evidence="9 11">
    <name type="scientific">Klebsiella quasipneumoniae</name>
    <dbReference type="NCBI Taxonomy" id="1463165"/>
    <lineage>
        <taxon>Bacteria</taxon>
        <taxon>Pseudomonadati</taxon>
        <taxon>Pseudomonadota</taxon>
        <taxon>Gammaproteobacteria</taxon>
        <taxon>Enterobacterales</taxon>
        <taxon>Enterobacteriaceae</taxon>
        <taxon>Klebsiella/Raoultella group</taxon>
        <taxon>Klebsiella</taxon>
        <taxon>Klebsiella pneumoniae complex</taxon>
    </lineage>
</organism>
<dbReference type="EMBL" id="NXHG01000012">
    <property type="protein sequence ID" value="PCM60053.1"/>
    <property type="molecule type" value="Genomic_DNA"/>
</dbReference>
<evidence type="ECO:0000256" key="7">
    <source>
        <dbReference type="SAM" id="SignalP"/>
    </source>
</evidence>
<feature type="signal peptide" evidence="7">
    <location>
        <begin position="1"/>
        <end position="23"/>
    </location>
</feature>
<reference evidence="8" key="3">
    <citation type="submission" date="2020-08" db="EMBL/GenBank/DDBJ databases">
        <title>Genomic evolution and epidemiology of Klebsiella pneumoniae from a major hospital in Beijing, China, over a fifteen-year period: dissemination of known and novel high-risk clones.</title>
        <authorList>
            <person name="Palmieri M."/>
        </authorList>
    </citation>
    <scope>NUCLEOTIDE SEQUENCE</scope>
    <source>
        <strain evidence="8">K7050</strain>
    </source>
</reference>
<comment type="subcellular location">
    <subcellularLocation>
        <location evidence="1">Membrane</location>
        <topology evidence="1">Lipid-anchor</topology>
    </subcellularLocation>
</comment>
<evidence type="ECO:0000313" key="12">
    <source>
        <dbReference type="Proteomes" id="UP000252079"/>
    </source>
</evidence>
<feature type="chain" id="PRO_5015062948" evidence="7">
    <location>
        <begin position="24"/>
        <end position="267"/>
    </location>
</feature>
<gene>
    <name evidence="10" type="primary">metQ_5</name>
    <name evidence="9" type="ORF">CP911_19685</name>
    <name evidence="8" type="ORF">H8L09_24980</name>
    <name evidence="10" type="ORF">SAMEA23995918_04931</name>
</gene>
<evidence type="ECO:0000256" key="1">
    <source>
        <dbReference type="ARBA" id="ARBA00004635"/>
    </source>
</evidence>
<name>A0A1C3QEG1_9ENTR</name>
<dbReference type="Proteomes" id="UP000217648">
    <property type="component" value="Unassembled WGS sequence"/>
</dbReference>
<dbReference type="Proteomes" id="UP000646540">
    <property type="component" value="Unassembled WGS sequence"/>
</dbReference>
<evidence type="ECO:0000256" key="2">
    <source>
        <dbReference type="ARBA" id="ARBA00008973"/>
    </source>
</evidence>
<protein>
    <submittedName>
        <fullName evidence="10">Methionine ABC transporter substrate-binding protein</fullName>
    </submittedName>
    <submittedName>
        <fullName evidence="9">Methionine-binding protein</fullName>
    </submittedName>
</protein>
<dbReference type="GO" id="GO:0016020">
    <property type="term" value="C:membrane"/>
    <property type="evidence" value="ECO:0007669"/>
    <property type="project" value="UniProtKB-SubCell"/>
</dbReference>
<accession>A0A1C3QEG1</accession>
<dbReference type="Proteomes" id="UP000252079">
    <property type="component" value="Unassembled WGS sequence"/>
</dbReference>
<dbReference type="EMBL" id="JACNQW010000024">
    <property type="protein sequence ID" value="MBC5048608.1"/>
    <property type="molecule type" value="Genomic_DNA"/>
</dbReference>
<dbReference type="SUPFAM" id="SSF53850">
    <property type="entry name" value="Periplasmic binding protein-like II"/>
    <property type="match status" value="1"/>
</dbReference>
<dbReference type="KEGG" id="kqu:AVR78_16165"/>
<reference evidence="10 12" key="2">
    <citation type="submission" date="2018-07" db="EMBL/GenBank/DDBJ databases">
        <authorList>
            <consortium name="Pathogen Informatics"/>
        </authorList>
    </citation>
    <scope>NUCLEOTIDE SEQUENCE [LARGE SCALE GENOMIC DNA]</scope>
    <source>
        <strain evidence="10 12">4300STDY6636950</strain>
    </source>
</reference>
<dbReference type="AlphaFoldDB" id="A0A1C3QEG1"/>
<dbReference type="PANTHER" id="PTHR30429:SF0">
    <property type="entry name" value="METHIONINE-BINDING LIPOPROTEIN METQ"/>
    <property type="match status" value="1"/>
</dbReference>
<evidence type="ECO:0000313" key="10">
    <source>
        <dbReference type="EMBL" id="SSG07074.1"/>
    </source>
</evidence>
<dbReference type="RefSeq" id="WP_004203972.1">
    <property type="nucleotide sequence ID" value="NZ_AOGO01000013.1"/>
</dbReference>
<accession>A0A2A5MGI9</accession>
<reference evidence="9 11" key="1">
    <citation type="submission" date="2017-09" db="EMBL/GenBank/DDBJ databases">
        <title>Mdr eskape-Ghana.</title>
        <authorList>
            <person name="Agyepong N."/>
            <person name="Janice J."/>
            <person name="Samuelsen O."/>
            <person name="Owusu-Ofori A."/>
            <person name="Sundsfjord A."/>
            <person name="Essack S."/>
            <person name="Pedersen T."/>
        </authorList>
    </citation>
    <scope>NUCLEOTIDE SEQUENCE [LARGE SCALE GENOMIC DNA]</scope>
    <source>
        <strain evidence="9 11">46</strain>
    </source>
</reference>
<keyword evidence="5" id="KW-0564">Palmitate</keyword>
<dbReference type="Pfam" id="PF03180">
    <property type="entry name" value="Lipoprotein_9"/>
    <property type="match status" value="1"/>
</dbReference>
<sequence>MNKSVALGMTLALLSATSFYATADQIIRIGFNPGPYKEQFEKGVAPYLLSKGYKIEYKDFSDGIQVNDAVARGDIEANIMQHPVYLKAINERLGTDNVGIVQVPTPPMGLYGGKLTTLGTPAAGTVVSVPNQPSNEYRAVLVLESLGWVKIKPDSDPATFSQRNIVANPYKIVLKEMDNAQQVRALPDVDYGLIQGNFAVSSGMALTSALKLEAATSHFINVVTVAGKNQKAQFAKDIIDGYHSADFKKYILSHPQYDGYLLPDYLK</sequence>
<comment type="similarity">
    <text evidence="2">Belongs to the NlpA lipoprotein family.</text>
</comment>
<evidence type="ECO:0000313" key="9">
    <source>
        <dbReference type="EMBL" id="PCM60053.1"/>
    </source>
</evidence>
<evidence type="ECO:0000256" key="5">
    <source>
        <dbReference type="ARBA" id="ARBA00023139"/>
    </source>
</evidence>
<evidence type="ECO:0000313" key="8">
    <source>
        <dbReference type="EMBL" id="MBC5048608.1"/>
    </source>
</evidence>
<evidence type="ECO:0000256" key="3">
    <source>
        <dbReference type="ARBA" id="ARBA00022729"/>
    </source>
</evidence>
<comment type="caution">
    <text evidence="9">The sequence shown here is derived from an EMBL/GenBank/DDBJ whole genome shotgun (WGS) entry which is preliminary data.</text>
</comment>
<evidence type="ECO:0000256" key="6">
    <source>
        <dbReference type="ARBA" id="ARBA00023288"/>
    </source>
</evidence>
<keyword evidence="3 7" id="KW-0732">Signal</keyword>
<dbReference type="EMBL" id="UFBM01000056">
    <property type="protein sequence ID" value="SSG07074.1"/>
    <property type="molecule type" value="Genomic_DNA"/>
</dbReference>
<keyword evidence="4" id="KW-0472">Membrane</keyword>